<gene>
    <name evidence="1" type="ordered locus">Anamo_1214</name>
</gene>
<dbReference type="AlphaFoldDB" id="I4BX25"/>
<name>I4BX25_ACEMN</name>
<dbReference type="HOGENOM" id="CLU_3195403_0_0_0"/>
<evidence type="ECO:0000313" key="2">
    <source>
        <dbReference type="Proteomes" id="UP000006061"/>
    </source>
</evidence>
<protein>
    <submittedName>
        <fullName evidence="1">Uncharacterized protein</fullName>
    </submittedName>
</protein>
<dbReference type="EMBL" id="CP003198">
    <property type="protein sequence ID" value="AFM21832.1"/>
    <property type="molecule type" value="Genomic_DNA"/>
</dbReference>
<reference evidence="2" key="1">
    <citation type="journal article" date="2013" name="Stand. Genomic Sci.">
        <title>Complete genome sequence of the moderate thermophile Anaerobaculum mobile type strain (NGA(T)).</title>
        <authorList>
            <person name="Mavromatis K."/>
            <person name="Stackebrandt E."/>
            <person name="Held B."/>
            <person name="Lapidus A."/>
            <person name="Nolan M."/>
            <person name="Lucas S."/>
            <person name="Hammon N."/>
            <person name="Deshpande S."/>
            <person name="Cheng J.F."/>
            <person name="Tapia R."/>
            <person name="Goodwin L.A."/>
            <person name="Pitluck S."/>
            <person name="Liolios K."/>
            <person name="Pagani I."/>
            <person name="Ivanova N."/>
            <person name="Mikhailova N."/>
            <person name="Huntemann M."/>
            <person name="Pati A."/>
            <person name="Chen A."/>
            <person name="Palaniappan K."/>
            <person name="Land M."/>
            <person name="Rohde M."/>
            <person name="Spring S."/>
            <person name="Goker M."/>
            <person name="Woyke T."/>
            <person name="Detter J.C."/>
            <person name="Bristow J."/>
            <person name="Eisen J.A."/>
            <person name="Markowitz V."/>
            <person name="Hugenholtz P."/>
            <person name="Klenk H.P."/>
            <person name="Kyrpides N.C."/>
        </authorList>
    </citation>
    <scope>NUCLEOTIDE SEQUENCE</scope>
    <source>
        <strain evidence="2">ATCC BAA-54 / DSM 13181 / NGA</strain>
    </source>
</reference>
<evidence type="ECO:0000313" key="1">
    <source>
        <dbReference type="EMBL" id="AFM21832.1"/>
    </source>
</evidence>
<proteinExistence type="predicted"/>
<accession>I4BX25</accession>
<dbReference type="Proteomes" id="UP000006061">
    <property type="component" value="Chromosome"/>
</dbReference>
<sequence length="45" mass="5176">MSWFMTALDNMYVRKGLVPKRQLKSKVASLKTVGRIVTRFMGNCL</sequence>
<organism evidence="1 2">
    <name type="scientific">Acetomicrobium mobile (strain ATCC BAA-54 / DSM 13181 / JCM 12221 / NGA)</name>
    <name type="common">Anaerobaculum mobile</name>
    <dbReference type="NCBI Taxonomy" id="891968"/>
    <lineage>
        <taxon>Bacteria</taxon>
        <taxon>Thermotogati</taxon>
        <taxon>Synergistota</taxon>
        <taxon>Synergistia</taxon>
        <taxon>Synergistales</taxon>
        <taxon>Acetomicrobiaceae</taxon>
        <taxon>Acetomicrobium</taxon>
    </lineage>
</organism>
<keyword evidence="2" id="KW-1185">Reference proteome</keyword>
<dbReference type="KEGG" id="amo:Anamo_1214"/>